<reference evidence="6 7" key="1">
    <citation type="submission" date="2018-05" db="EMBL/GenBank/DDBJ databases">
        <title>Genomic Encyclopedia of Type Strains, Phase III (KMG-III): the genomes of soil and plant-associated and newly described type strains.</title>
        <authorList>
            <person name="Whitman W."/>
        </authorList>
    </citation>
    <scope>NUCLEOTIDE SEQUENCE [LARGE SCALE GENOMIC DNA]</scope>
    <source>
        <strain evidence="6 7">CECT 5696</strain>
    </source>
</reference>
<proteinExistence type="predicted"/>
<name>A0A2V2YS01_9BACL</name>
<keyword evidence="2 5" id="KW-0812">Transmembrane</keyword>
<dbReference type="OrthoDB" id="9808930at2"/>
<evidence type="ECO:0000256" key="2">
    <source>
        <dbReference type="ARBA" id="ARBA00022692"/>
    </source>
</evidence>
<evidence type="ECO:0000313" key="7">
    <source>
        <dbReference type="Proteomes" id="UP000246635"/>
    </source>
</evidence>
<evidence type="ECO:0000256" key="5">
    <source>
        <dbReference type="SAM" id="Phobius"/>
    </source>
</evidence>
<sequence length="117" mass="13290">MYPSQLSNDERLYGMLCHVLAFVGFVIPLGSIIGPLVIWLIKREQYAYVDAQGKESLNFQISILIYGIISSILIIIFIGILTSIIIGIAWIILTIIGTIRAYEGRHYQYPLTIRFIK</sequence>
<protein>
    <recommendedName>
        <fullName evidence="8">Tic20 family protein</fullName>
    </recommendedName>
</protein>
<keyword evidence="3 5" id="KW-1133">Transmembrane helix</keyword>
<keyword evidence="4 5" id="KW-0472">Membrane</keyword>
<organism evidence="6 7">
    <name type="scientific">Paenibacillus cellulosilyticus</name>
    <dbReference type="NCBI Taxonomy" id="375489"/>
    <lineage>
        <taxon>Bacteria</taxon>
        <taxon>Bacillati</taxon>
        <taxon>Bacillota</taxon>
        <taxon>Bacilli</taxon>
        <taxon>Bacillales</taxon>
        <taxon>Paenibacillaceae</taxon>
        <taxon>Paenibacillus</taxon>
    </lineage>
</organism>
<dbReference type="AlphaFoldDB" id="A0A2V2YS01"/>
<evidence type="ECO:0000256" key="1">
    <source>
        <dbReference type="ARBA" id="ARBA00004141"/>
    </source>
</evidence>
<feature type="transmembrane region" description="Helical" evidence="5">
    <location>
        <begin position="61"/>
        <end position="93"/>
    </location>
</feature>
<evidence type="ECO:0000256" key="4">
    <source>
        <dbReference type="ARBA" id="ARBA00023136"/>
    </source>
</evidence>
<dbReference type="EMBL" id="QGTQ01000019">
    <property type="protein sequence ID" value="PWV98012.1"/>
    <property type="molecule type" value="Genomic_DNA"/>
</dbReference>
<accession>A0A2V2YS01</accession>
<dbReference type="InterPro" id="IPR019109">
    <property type="entry name" value="MamF_MmsF"/>
</dbReference>
<dbReference type="Pfam" id="PF09685">
    <property type="entry name" value="MamF_MmsF"/>
    <property type="match status" value="1"/>
</dbReference>
<evidence type="ECO:0000256" key="3">
    <source>
        <dbReference type="ARBA" id="ARBA00022989"/>
    </source>
</evidence>
<gene>
    <name evidence="6" type="ORF">DFQ01_11994</name>
</gene>
<evidence type="ECO:0008006" key="8">
    <source>
        <dbReference type="Google" id="ProtNLM"/>
    </source>
</evidence>
<dbReference type="RefSeq" id="WP_110045776.1">
    <property type="nucleotide sequence ID" value="NZ_CP054612.1"/>
</dbReference>
<dbReference type="Proteomes" id="UP000246635">
    <property type="component" value="Unassembled WGS sequence"/>
</dbReference>
<comment type="caution">
    <text evidence="6">The sequence shown here is derived from an EMBL/GenBank/DDBJ whole genome shotgun (WGS) entry which is preliminary data.</text>
</comment>
<evidence type="ECO:0000313" key="6">
    <source>
        <dbReference type="EMBL" id="PWV98012.1"/>
    </source>
</evidence>
<keyword evidence="7" id="KW-1185">Reference proteome</keyword>
<comment type="subcellular location">
    <subcellularLocation>
        <location evidence="1">Membrane</location>
        <topology evidence="1">Multi-pass membrane protein</topology>
    </subcellularLocation>
</comment>
<feature type="transmembrane region" description="Helical" evidence="5">
    <location>
        <begin position="12"/>
        <end position="41"/>
    </location>
</feature>